<evidence type="ECO:0000313" key="1">
    <source>
        <dbReference type="Proteomes" id="UP000095282"/>
    </source>
</evidence>
<proteinExistence type="predicted"/>
<name>A0A1I7UT22_9PELO</name>
<evidence type="ECO:0000313" key="2">
    <source>
        <dbReference type="WBParaSite" id="Csp11.Scaffold630.g19061.t1"/>
    </source>
</evidence>
<dbReference type="PANTHER" id="PTHR21503">
    <property type="entry name" value="F-BOX-CONTAINING HYPOTHETICAL PROTEIN C.ELEGANS"/>
    <property type="match status" value="1"/>
</dbReference>
<keyword evidence="1" id="KW-1185">Reference proteome</keyword>
<dbReference type="WBParaSite" id="Csp11.Scaffold630.g19061.t1">
    <property type="protein sequence ID" value="Csp11.Scaffold630.g19061.t1"/>
    <property type="gene ID" value="Csp11.Scaffold630.g19061"/>
</dbReference>
<dbReference type="AlphaFoldDB" id="A0A1I7UT22"/>
<organism evidence="1 2">
    <name type="scientific">Caenorhabditis tropicalis</name>
    <dbReference type="NCBI Taxonomy" id="1561998"/>
    <lineage>
        <taxon>Eukaryota</taxon>
        <taxon>Metazoa</taxon>
        <taxon>Ecdysozoa</taxon>
        <taxon>Nematoda</taxon>
        <taxon>Chromadorea</taxon>
        <taxon>Rhabditida</taxon>
        <taxon>Rhabditina</taxon>
        <taxon>Rhabditomorpha</taxon>
        <taxon>Rhabditoidea</taxon>
        <taxon>Rhabditidae</taxon>
        <taxon>Peloderinae</taxon>
        <taxon>Caenorhabditis</taxon>
    </lineage>
</organism>
<reference evidence="2" key="1">
    <citation type="submission" date="2016-11" db="UniProtKB">
        <authorList>
            <consortium name="WormBaseParasite"/>
        </authorList>
    </citation>
    <scope>IDENTIFICATION</scope>
</reference>
<sequence length="186" mass="21402">MDFLCSVAKNEAFLAFENFKEILDFLNEIFRIEEVTLYLGSSSSHRVLLITEAVASRNLKIEGVLWTACSQKNKGVERVLMSLKGAADPDITFSSYPPIRFNHFHLFRADSLVFKNATWLTVEQVLALRNCKKVRLKGLRFNAADIKEILQKYIEDPGELEELRMTCKDVIFLQEVVKELNVVRIE</sequence>
<accession>A0A1I7UT22</accession>
<dbReference type="PANTHER" id="PTHR21503:SF31">
    <property type="entry name" value="F-BOX DOMAIN-CONTAINING PROTEIN"/>
    <property type="match status" value="1"/>
</dbReference>
<dbReference type="Proteomes" id="UP000095282">
    <property type="component" value="Unplaced"/>
</dbReference>
<protein>
    <submittedName>
        <fullName evidence="2">Mitochondrial transcription termination factor family protein</fullName>
    </submittedName>
</protein>